<reference evidence="2" key="1">
    <citation type="submission" date="2016-06" db="EMBL/GenBank/DDBJ databases">
        <title>Parallel loss of symbiosis genes in relatives of nitrogen-fixing non-legume Parasponia.</title>
        <authorList>
            <person name="Van Velzen R."/>
            <person name="Holmer R."/>
            <person name="Bu F."/>
            <person name="Rutten L."/>
            <person name="Van Zeijl A."/>
            <person name="Liu W."/>
            <person name="Santuari L."/>
            <person name="Cao Q."/>
            <person name="Sharma T."/>
            <person name="Shen D."/>
            <person name="Roswanjaya Y."/>
            <person name="Wardhani T."/>
            <person name="Kalhor M.S."/>
            <person name="Jansen J."/>
            <person name="Van den Hoogen J."/>
            <person name="Gungor B."/>
            <person name="Hartog M."/>
            <person name="Hontelez J."/>
            <person name="Verver J."/>
            <person name="Yang W.-C."/>
            <person name="Schijlen E."/>
            <person name="Repin R."/>
            <person name="Schilthuizen M."/>
            <person name="Schranz E."/>
            <person name="Heidstra R."/>
            <person name="Miyata K."/>
            <person name="Fedorova E."/>
            <person name="Kohlen W."/>
            <person name="Bisseling T."/>
            <person name="Smit S."/>
            <person name="Geurts R."/>
        </authorList>
    </citation>
    <scope>NUCLEOTIDE SEQUENCE [LARGE SCALE GENOMIC DNA]</scope>
    <source>
        <strain evidence="2">cv. RG33-2</strain>
    </source>
</reference>
<dbReference type="InParanoid" id="A0A2P5FMY0"/>
<name>A0A2P5FMY0_TREOI</name>
<evidence type="ECO:0000313" key="1">
    <source>
        <dbReference type="EMBL" id="PON99155.1"/>
    </source>
</evidence>
<accession>A0A2P5FMY0</accession>
<protein>
    <submittedName>
        <fullName evidence="1">Uncharacterized protein</fullName>
    </submittedName>
</protein>
<dbReference type="EMBL" id="JXTC01000020">
    <property type="protein sequence ID" value="PON99155.1"/>
    <property type="molecule type" value="Genomic_DNA"/>
</dbReference>
<organism evidence="1 2">
    <name type="scientific">Trema orientale</name>
    <name type="common">Charcoal tree</name>
    <name type="synonym">Celtis orientalis</name>
    <dbReference type="NCBI Taxonomy" id="63057"/>
    <lineage>
        <taxon>Eukaryota</taxon>
        <taxon>Viridiplantae</taxon>
        <taxon>Streptophyta</taxon>
        <taxon>Embryophyta</taxon>
        <taxon>Tracheophyta</taxon>
        <taxon>Spermatophyta</taxon>
        <taxon>Magnoliopsida</taxon>
        <taxon>eudicotyledons</taxon>
        <taxon>Gunneridae</taxon>
        <taxon>Pentapetalae</taxon>
        <taxon>rosids</taxon>
        <taxon>fabids</taxon>
        <taxon>Rosales</taxon>
        <taxon>Cannabaceae</taxon>
        <taxon>Trema</taxon>
    </lineage>
</organism>
<keyword evidence="2" id="KW-1185">Reference proteome</keyword>
<proteinExistence type="predicted"/>
<dbReference type="Proteomes" id="UP000237000">
    <property type="component" value="Unassembled WGS sequence"/>
</dbReference>
<feature type="non-terminal residue" evidence="1">
    <location>
        <position position="1"/>
    </location>
</feature>
<sequence>KNRLYLFLSLLPRSPHSFFLSLTATTPISRRVSDEASPAVVERRHYLMSKQHRSSSRPPKFHGQRTFQTPMMSKNAARQKPSSAPILAVSRPNLRLLRFFSTRGTLWYGIYILIQYCSD</sequence>
<evidence type="ECO:0000313" key="2">
    <source>
        <dbReference type="Proteomes" id="UP000237000"/>
    </source>
</evidence>
<gene>
    <name evidence="1" type="ORF">TorRG33x02_050150</name>
</gene>
<comment type="caution">
    <text evidence="1">The sequence shown here is derived from an EMBL/GenBank/DDBJ whole genome shotgun (WGS) entry which is preliminary data.</text>
</comment>
<dbReference type="AlphaFoldDB" id="A0A2P5FMY0"/>